<evidence type="ECO:0000313" key="4">
    <source>
        <dbReference type="Proteomes" id="UP001274321"/>
    </source>
</evidence>
<evidence type="ECO:0000313" key="3">
    <source>
        <dbReference type="EMBL" id="MDX6805941.1"/>
    </source>
</evidence>
<protein>
    <submittedName>
        <fullName evidence="3">Dihydrodipicolinate synthase family protein</fullName>
        <ecNumber evidence="3">4.1.3.3</ecNumber>
        <ecNumber evidence="3">4.2.1.41</ecNumber>
        <ecNumber evidence="3">4.3.3.7</ecNumber>
    </submittedName>
</protein>
<dbReference type="InterPro" id="IPR002220">
    <property type="entry name" value="DapA-like"/>
</dbReference>
<dbReference type="GO" id="GO:0047448">
    <property type="term" value="F:5-dehydro-4-deoxyglucarate dehydratase activity"/>
    <property type="evidence" value="ECO:0007669"/>
    <property type="project" value="UniProtKB-EC"/>
</dbReference>
<dbReference type="SMART" id="SM01130">
    <property type="entry name" value="DHDPS"/>
    <property type="match status" value="1"/>
</dbReference>
<keyword evidence="1 2" id="KW-0456">Lyase</keyword>
<sequence length="308" mass="33327">MPQPFTDRITGIHAATIVPMRPDFSLDEEGLARHIADVTQVKGMNGLLLNGHAGENFVLTRAEKRRVVEIAREIAPGTLIVSGVNQESSLEAAHEARELEDAGADGLLVFPPNSWALGHDEDCVILHHQHVRDASTLPLMLYGAPVGAGALAYSAGLLSRLSEDPRIVAIKDGSWEVAAYEANLRLLHAQRPDFKVLGSGDEHLLTCYMIGSAGSQVSLAAVIPELTIALWTAAQAGDWAEARRVHERLYPLSVAIYRDAPGGRATARLKTCLKLLGKLDNDVLRPPQFVSTRREVDALEKALDHALA</sequence>
<gene>
    <name evidence="3" type="ORF">SCD90_07680</name>
</gene>
<name>A0ABU4RM89_9HYPH</name>
<dbReference type="EC" id="4.1.3.3" evidence="3"/>
<dbReference type="SUPFAM" id="SSF51569">
    <property type="entry name" value="Aldolase"/>
    <property type="match status" value="1"/>
</dbReference>
<comment type="similarity">
    <text evidence="2">Belongs to the DapA family.</text>
</comment>
<accession>A0ABU4RM89</accession>
<dbReference type="GO" id="GO:0008840">
    <property type="term" value="F:4-hydroxy-tetrahydrodipicolinate synthase activity"/>
    <property type="evidence" value="ECO:0007669"/>
    <property type="project" value="UniProtKB-EC"/>
</dbReference>
<dbReference type="PRINTS" id="PR00146">
    <property type="entry name" value="DHPICSNTHASE"/>
</dbReference>
<dbReference type="EC" id="4.2.1.41" evidence="3"/>
<dbReference type="PANTHER" id="PTHR12128">
    <property type="entry name" value="DIHYDRODIPICOLINATE SYNTHASE"/>
    <property type="match status" value="1"/>
</dbReference>
<proteinExistence type="inferred from homology"/>
<dbReference type="Gene3D" id="3.20.20.70">
    <property type="entry name" value="Aldolase class I"/>
    <property type="match status" value="1"/>
</dbReference>
<dbReference type="EC" id="4.3.3.7" evidence="3"/>
<evidence type="ECO:0000256" key="2">
    <source>
        <dbReference type="PIRNR" id="PIRNR001365"/>
    </source>
</evidence>
<dbReference type="Proteomes" id="UP001274321">
    <property type="component" value="Unassembled WGS sequence"/>
</dbReference>
<evidence type="ECO:0000256" key="1">
    <source>
        <dbReference type="ARBA" id="ARBA00023239"/>
    </source>
</evidence>
<dbReference type="Pfam" id="PF00701">
    <property type="entry name" value="DHDPS"/>
    <property type="match status" value="1"/>
</dbReference>
<dbReference type="InterPro" id="IPR013785">
    <property type="entry name" value="Aldolase_TIM"/>
</dbReference>
<reference evidence="3 4" key="1">
    <citation type="submission" date="2023-11" db="EMBL/GenBank/DDBJ databases">
        <authorList>
            <person name="Bao R."/>
        </authorList>
    </citation>
    <scope>NUCLEOTIDE SEQUENCE [LARGE SCALE GENOMIC DNA]</scope>
    <source>
        <strain evidence="3 4">PJ23</strain>
    </source>
</reference>
<dbReference type="EMBL" id="JAXAFJ010000003">
    <property type="protein sequence ID" value="MDX6805941.1"/>
    <property type="molecule type" value="Genomic_DNA"/>
</dbReference>
<organism evidence="3 4">
    <name type="scientific">Terrihabitans rhizophilus</name>
    <dbReference type="NCBI Taxonomy" id="3092662"/>
    <lineage>
        <taxon>Bacteria</taxon>
        <taxon>Pseudomonadati</taxon>
        <taxon>Pseudomonadota</taxon>
        <taxon>Alphaproteobacteria</taxon>
        <taxon>Hyphomicrobiales</taxon>
        <taxon>Terrihabitans</taxon>
    </lineage>
</organism>
<dbReference type="PANTHER" id="PTHR12128:SF72">
    <property type="entry name" value="DIHYDRODIPICOLINATE SYNTHASE"/>
    <property type="match status" value="1"/>
</dbReference>
<comment type="caution">
    <text evidence="3">The sequence shown here is derived from an EMBL/GenBank/DDBJ whole genome shotgun (WGS) entry which is preliminary data.</text>
</comment>
<dbReference type="RefSeq" id="WP_319844060.1">
    <property type="nucleotide sequence ID" value="NZ_JAXAFJ010000003.1"/>
</dbReference>
<dbReference type="GO" id="GO:0008747">
    <property type="term" value="F:N-acetylneuraminate lyase activity"/>
    <property type="evidence" value="ECO:0007669"/>
    <property type="project" value="UniProtKB-EC"/>
</dbReference>
<keyword evidence="4" id="KW-1185">Reference proteome</keyword>
<dbReference type="PIRSF" id="PIRSF001365">
    <property type="entry name" value="DHDPS"/>
    <property type="match status" value="1"/>
</dbReference>
<dbReference type="CDD" id="cd00408">
    <property type="entry name" value="DHDPS-like"/>
    <property type="match status" value="1"/>
</dbReference>